<dbReference type="InterPro" id="IPR021302">
    <property type="entry name" value="DUF2780_VcgC/VcgE"/>
</dbReference>
<organism evidence="2 3">
    <name type="scientific">Shewanella marisflavi</name>
    <dbReference type="NCBI Taxonomy" id="260364"/>
    <lineage>
        <taxon>Bacteria</taxon>
        <taxon>Pseudomonadati</taxon>
        <taxon>Pseudomonadota</taxon>
        <taxon>Gammaproteobacteria</taxon>
        <taxon>Alteromonadales</taxon>
        <taxon>Shewanellaceae</taxon>
        <taxon>Shewanella</taxon>
    </lineage>
</organism>
<sequence length="172" mass="17471">MKFSTISSFIIGTLLLSSPASAGWFDDLTKQEQSQPTATQTQNNDLVGSVMSQLGLNQNQAEGGLGSLLSLAKTTLGGDSFGPIAEAIPGIDGLLSAAPQLDSDSGMSGLLSKAGDLGSSLQGGAKVYDSFEKLGISKELAMPMVDIVKGYLDANAGAGTTDLLMQGLGAIL</sequence>
<dbReference type="Pfam" id="PF11075">
    <property type="entry name" value="DUF2780"/>
    <property type="match status" value="1"/>
</dbReference>
<gene>
    <name evidence="2" type="ORF">FGA12_17860</name>
</gene>
<name>A0ABX5WRN9_9GAMM</name>
<evidence type="ECO:0000313" key="3">
    <source>
        <dbReference type="Proteomes" id="UP000318758"/>
    </source>
</evidence>
<dbReference type="RefSeq" id="WP_033540259.1">
    <property type="nucleotide sequence ID" value="NZ_CP041153.1"/>
</dbReference>
<evidence type="ECO:0000256" key="1">
    <source>
        <dbReference type="SAM" id="SignalP"/>
    </source>
</evidence>
<keyword evidence="3" id="KW-1185">Reference proteome</keyword>
<feature type="signal peptide" evidence="1">
    <location>
        <begin position="1"/>
        <end position="22"/>
    </location>
</feature>
<keyword evidence="1" id="KW-0732">Signal</keyword>
<accession>A0ABX5WRN9</accession>
<feature type="chain" id="PRO_5047466545" evidence="1">
    <location>
        <begin position="23"/>
        <end position="172"/>
    </location>
</feature>
<reference evidence="2 3" key="1">
    <citation type="submission" date="2019-06" db="EMBL/GenBank/DDBJ databases">
        <title>Complete genome of Shewanella marisflavi ECSMB14101, a mussel settlement-inducing bacterium isolated from East China Sea.</title>
        <authorList>
            <person name="Yang J."/>
            <person name="Liang X."/>
            <person name="Chang R."/>
            <person name="Peng L."/>
        </authorList>
    </citation>
    <scope>NUCLEOTIDE SEQUENCE [LARGE SCALE GENOMIC DNA]</scope>
    <source>
        <strain evidence="2 3">ECSMB14101</strain>
    </source>
</reference>
<proteinExistence type="predicted"/>
<evidence type="ECO:0000313" key="2">
    <source>
        <dbReference type="EMBL" id="QDF76881.1"/>
    </source>
</evidence>
<dbReference type="EMBL" id="CP041153">
    <property type="protein sequence ID" value="QDF76881.1"/>
    <property type="molecule type" value="Genomic_DNA"/>
</dbReference>
<dbReference type="Proteomes" id="UP000318758">
    <property type="component" value="Chromosome"/>
</dbReference>
<protein>
    <submittedName>
        <fullName evidence="2">DUF2780 domain-containing protein</fullName>
    </submittedName>
</protein>